<name>A0A2T3BF00_AMORE</name>
<accession>A0A2T3BF00</accession>
<feature type="compositionally biased region" description="Polar residues" evidence="1">
    <location>
        <begin position="164"/>
        <end position="178"/>
    </location>
</feature>
<reference evidence="2 3" key="1">
    <citation type="journal article" date="2018" name="New Phytol.">
        <title>Comparative genomics and transcriptomics depict ericoid mycorrhizal fungi as versatile saprotrophs and plant mutualists.</title>
        <authorList>
            <person name="Martino E."/>
            <person name="Morin E."/>
            <person name="Grelet G.A."/>
            <person name="Kuo A."/>
            <person name="Kohler A."/>
            <person name="Daghino S."/>
            <person name="Barry K.W."/>
            <person name="Cichocki N."/>
            <person name="Clum A."/>
            <person name="Dockter R.B."/>
            <person name="Hainaut M."/>
            <person name="Kuo R.C."/>
            <person name="LaButti K."/>
            <person name="Lindahl B.D."/>
            <person name="Lindquist E.A."/>
            <person name="Lipzen A."/>
            <person name="Khouja H.R."/>
            <person name="Magnuson J."/>
            <person name="Murat C."/>
            <person name="Ohm R.A."/>
            <person name="Singer S.W."/>
            <person name="Spatafora J.W."/>
            <person name="Wang M."/>
            <person name="Veneault-Fourrey C."/>
            <person name="Henrissat B."/>
            <person name="Grigoriev I.V."/>
            <person name="Martin F.M."/>
            <person name="Perotto S."/>
        </authorList>
    </citation>
    <scope>NUCLEOTIDE SEQUENCE [LARGE SCALE GENOMIC DNA]</scope>
    <source>
        <strain evidence="2 3">ATCC 22711</strain>
    </source>
</reference>
<sequence length="592" mass="66803">MDVGPRQATIETDVPAITSKGQVLEAIREHFRMSLRHWVKFSHRPARFFNFGQAIVILVTPSFAKWLEDDVLFIPRILQLITHPWKDPWALHVGKKSRGAKPVQGPTGPPFEIDVVCACVDGLAPNPSGIRLGQGRYSREGISLLHGRTGQIISGVWEDEPTTTEDSPSMQSSLTFSKSPIPDLREAKETRQTPSNVTLPLANTLFTNGRHSTLLVSRWQAMPDGQFKKIRSKEKRNQVINVFHSHLEGVPSTYVPAVPLTPIRRIVSGLGNIIRQLHFADDGPGPASRELEPTLDEYMKAMKLPISNIGVWALIIPLEALPDSPPKPPFDILTNKEDVQRFWQERIVNPRFIGYWLDKGATFCRVVSGGGGWGAKQGLLSLDPQTTYRTISEARFDYTGGSIEEHQASALGDIAKPNSFIQFFAMEGKNASPVRLTDPQPRRSPMDDRYRLHTVLGTVPSTVDQTPQRPRKRPKSPKYETFRARWWRRRRLGLKTGSPNWKDNVIFRSGHFGAVSESGLYLDFAKKYSKKDATVSEQDIVETKIDFPYSYVCRDHRLGEGDKLREKFVPLGASMKQIGRRLERSKRRGFKS</sequence>
<dbReference type="AlphaFoldDB" id="A0A2T3BF00"/>
<dbReference type="RefSeq" id="XP_024725428.1">
    <property type="nucleotide sequence ID" value="XM_024866178.1"/>
</dbReference>
<evidence type="ECO:0000313" key="2">
    <source>
        <dbReference type="EMBL" id="PSS27903.1"/>
    </source>
</evidence>
<dbReference type="InParanoid" id="A0A2T3BF00"/>
<evidence type="ECO:0000256" key="1">
    <source>
        <dbReference type="SAM" id="MobiDB-lite"/>
    </source>
</evidence>
<protein>
    <submittedName>
        <fullName evidence="2">Uncharacterized protein</fullName>
    </submittedName>
</protein>
<feature type="region of interest" description="Disordered" evidence="1">
    <location>
        <begin position="159"/>
        <end position="182"/>
    </location>
</feature>
<dbReference type="STRING" id="857342.A0A2T3BF00"/>
<gene>
    <name evidence="2" type="ORF">M430DRAFT_32471</name>
</gene>
<proteinExistence type="predicted"/>
<organism evidence="2 3">
    <name type="scientific">Amorphotheca resinae ATCC 22711</name>
    <dbReference type="NCBI Taxonomy" id="857342"/>
    <lineage>
        <taxon>Eukaryota</taxon>
        <taxon>Fungi</taxon>
        <taxon>Dikarya</taxon>
        <taxon>Ascomycota</taxon>
        <taxon>Pezizomycotina</taxon>
        <taxon>Leotiomycetes</taxon>
        <taxon>Helotiales</taxon>
        <taxon>Amorphothecaceae</taxon>
        <taxon>Amorphotheca</taxon>
    </lineage>
</organism>
<keyword evidence="3" id="KW-1185">Reference proteome</keyword>
<evidence type="ECO:0000313" key="3">
    <source>
        <dbReference type="Proteomes" id="UP000241818"/>
    </source>
</evidence>
<dbReference type="Proteomes" id="UP000241818">
    <property type="component" value="Unassembled WGS sequence"/>
</dbReference>
<dbReference type="EMBL" id="KZ679006">
    <property type="protein sequence ID" value="PSS27903.1"/>
    <property type="molecule type" value="Genomic_DNA"/>
</dbReference>
<dbReference type="OrthoDB" id="1744869at2759"/>
<dbReference type="GeneID" id="36574259"/>